<evidence type="ECO:0000256" key="1">
    <source>
        <dbReference type="SAM" id="MobiDB-lite"/>
    </source>
</evidence>
<sequence length="102" mass="11450">MIRSISSLTESAADSPNADQQDYIKLAGQKTRTESADQDLRSFTRDIHGKLRGSLWSLNSRPPLSGSLLITSPPEQADQLYEQEMRPFLAVEKEFPVRRVSS</sequence>
<evidence type="ECO:0000313" key="2">
    <source>
        <dbReference type="EMBL" id="KAA0191276.1"/>
    </source>
</evidence>
<keyword evidence="3" id="KW-1185">Reference proteome</keyword>
<protein>
    <submittedName>
        <fullName evidence="2">Uncharacterized protein</fullName>
    </submittedName>
</protein>
<comment type="caution">
    <text evidence="2">The sequence shown here is derived from an EMBL/GenBank/DDBJ whole genome shotgun (WGS) entry which is preliminary data.</text>
</comment>
<reference evidence="2" key="1">
    <citation type="submission" date="2019-05" db="EMBL/GenBank/DDBJ databases">
        <title>Annotation for the trematode Fasciolopsis buski.</title>
        <authorList>
            <person name="Choi Y.-J."/>
        </authorList>
    </citation>
    <scope>NUCLEOTIDE SEQUENCE</scope>
    <source>
        <strain evidence="2">HT</strain>
        <tissue evidence="2">Whole worm</tissue>
    </source>
</reference>
<gene>
    <name evidence="2" type="ORF">FBUS_01215</name>
</gene>
<dbReference type="OrthoDB" id="10027144at2759"/>
<evidence type="ECO:0000313" key="3">
    <source>
        <dbReference type="Proteomes" id="UP000728185"/>
    </source>
</evidence>
<proteinExistence type="predicted"/>
<accession>A0A8E0RTM1</accession>
<dbReference type="AlphaFoldDB" id="A0A8E0RTM1"/>
<organism evidence="2 3">
    <name type="scientific">Fasciolopsis buskii</name>
    <dbReference type="NCBI Taxonomy" id="27845"/>
    <lineage>
        <taxon>Eukaryota</taxon>
        <taxon>Metazoa</taxon>
        <taxon>Spiralia</taxon>
        <taxon>Lophotrochozoa</taxon>
        <taxon>Platyhelminthes</taxon>
        <taxon>Trematoda</taxon>
        <taxon>Digenea</taxon>
        <taxon>Plagiorchiida</taxon>
        <taxon>Echinostomata</taxon>
        <taxon>Echinostomatoidea</taxon>
        <taxon>Fasciolidae</taxon>
        <taxon>Fasciolopsis</taxon>
    </lineage>
</organism>
<dbReference type="Proteomes" id="UP000728185">
    <property type="component" value="Unassembled WGS sequence"/>
</dbReference>
<dbReference type="EMBL" id="LUCM01006437">
    <property type="protein sequence ID" value="KAA0191276.1"/>
    <property type="molecule type" value="Genomic_DNA"/>
</dbReference>
<name>A0A8E0RTM1_9TREM</name>
<feature type="region of interest" description="Disordered" evidence="1">
    <location>
        <begin position="1"/>
        <end position="20"/>
    </location>
</feature>